<gene>
    <name evidence="1" type="ORF">TNCT_497951</name>
</gene>
<evidence type="ECO:0000313" key="2">
    <source>
        <dbReference type="Proteomes" id="UP000887116"/>
    </source>
</evidence>
<sequence>HEGILRECYADIVDLSGESMQQWYCSHTDDENQQADLCWQEKLGEKDEKAFEEIVTFMVKCLVPEEEGNEEK</sequence>
<protein>
    <submittedName>
        <fullName evidence="1">Uncharacterized protein</fullName>
    </submittedName>
</protein>
<accession>A0A8X6KZP1</accession>
<dbReference type="AlphaFoldDB" id="A0A8X6KZP1"/>
<organism evidence="1 2">
    <name type="scientific">Trichonephila clavata</name>
    <name type="common">Joro spider</name>
    <name type="synonym">Nephila clavata</name>
    <dbReference type="NCBI Taxonomy" id="2740835"/>
    <lineage>
        <taxon>Eukaryota</taxon>
        <taxon>Metazoa</taxon>
        <taxon>Ecdysozoa</taxon>
        <taxon>Arthropoda</taxon>
        <taxon>Chelicerata</taxon>
        <taxon>Arachnida</taxon>
        <taxon>Araneae</taxon>
        <taxon>Araneomorphae</taxon>
        <taxon>Entelegynae</taxon>
        <taxon>Araneoidea</taxon>
        <taxon>Nephilidae</taxon>
        <taxon>Trichonephila</taxon>
    </lineage>
</organism>
<feature type="non-terminal residue" evidence="1">
    <location>
        <position position="1"/>
    </location>
</feature>
<comment type="caution">
    <text evidence="1">The sequence shown here is derived from an EMBL/GenBank/DDBJ whole genome shotgun (WGS) entry which is preliminary data.</text>
</comment>
<evidence type="ECO:0000313" key="1">
    <source>
        <dbReference type="EMBL" id="GFQ90091.1"/>
    </source>
</evidence>
<proteinExistence type="predicted"/>
<dbReference type="Proteomes" id="UP000887116">
    <property type="component" value="Unassembled WGS sequence"/>
</dbReference>
<dbReference type="OrthoDB" id="6433743at2759"/>
<reference evidence="1" key="1">
    <citation type="submission" date="2020-07" db="EMBL/GenBank/DDBJ databases">
        <title>Multicomponent nature underlies the extraordinary mechanical properties of spider dragline silk.</title>
        <authorList>
            <person name="Kono N."/>
            <person name="Nakamura H."/>
            <person name="Mori M."/>
            <person name="Yoshida Y."/>
            <person name="Ohtoshi R."/>
            <person name="Malay A.D."/>
            <person name="Moran D.A.P."/>
            <person name="Tomita M."/>
            <person name="Numata K."/>
            <person name="Arakawa K."/>
        </authorList>
    </citation>
    <scope>NUCLEOTIDE SEQUENCE</scope>
</reference>
<dbReference type="EMBL" id="BMAO01023642">
    <property type="protein sequence ID" value="GFQ90091.1"/>
    <property type="molecule type" value="Genomic_DNA"/>
</dbReference>
<keyword evidence="2" id="KW-1185">Reference proteome</keyword>
<name>A0A8X6KZP1_TRICU</name>